<accession>A0A7S8C6U2</accession>
<dbReference type="KEGG" id="kmn:HW532_18085"/>
<evidence type="ECO:0000259" key="1">
    <source>
        <dbReference type="Pfam" id="PF13769"/>
    </source>
</evidence>
<protein>
    <submittedName>
        <fullName evidence="2">Virulence factor</fullName>
    </submittedName>
</protein>
<dbReference type="Proteomes" id="UP000593594">
    <property type="component" value="Chromosome"/>
</dbReference>
<dbReference type="AlphaFoldDB" id="A0A7S8C6U2"/>
<dbReference type="InterPro" id="IPR025989">
    <property type="entry name" value="Virulence_F_dom"/>
</dbReference>
<keyword evidence="3" id="KW-1185">Reference proteome</keyword>
<feature type="domain" description="Virulence factor" evidence="1">
    <location>
        <begin position="7"/>
        <end position="91"/>
    </location>
</feature>
<dbReference type="Pfam" id="PF13769">
    <property type="entry name" value="Virulence_fact"/>
    <property type="match status" value="1"/>
</dbReference>
<reference evidence="2 3" key="1">
    <citation type="submission" date="2020-06" db="EMBL/GenBank/DDBJ databases">
        <title>Genome sequence of 2 isolates from Red Sea Mangroves.</title>
        <authorList>
            <person name="Sefrji F."/>
            <person name="Michoud G."/>
            <person name="Merlino G."/>
            <person name="Daffonchio D."/>
        </authorList>
    </citation>
    <scope>NUCLEOTIDE SEQUENCE [LARGE SCALE GENOMIC DNA]</scope>
    <source>
        <strain evidence="2 3">R1DC25</strain>
    </source>
</reference>
<name>A0A7S8C6U2_9HYPH</name>
<evidence type="ECO:0000313" key="3">
    <source>
        <dbReference type="Proteomes" id="UP000593594"/>
    </source>
</evidence>
<gene>
    <name evidence="2" type="ORF">HW532_18085</name>
</gene>
<dbReference type="RefSeq" id="WP_213161808.1">
    <property type="nucleotide sequence ID" value="NZ_CP058214.1"/>
</dbReference>
<evidence type="ECO:0000313" key="2">
    <source>
        <dbReference type="EMBL" id="QPC44439.1"/>
    </source>
</evidence>
<organism evidence="2 3">
    <name type="scientific">Kaustia mangrovi</name>
    <dbReference type="NCBI Taxonomy" id="2593653"/>
    <lineage>
        <taxon>Bacteria</taxon>
        <taxon>Pseudomonadati</taxon>
        <taxon>Pseudomonadota</taxon>
        <taxon>Alphaproteobacteria</taxon>
        <taxon>Hyphomicrobiales</taxon>
        <taxon>Parvibaculaceae</taxon>
        <taxon>Kaustia</taxon>
    </lineage>
</organism>
<sequence length="101" mass="11140">MADVVVVFWRDIPAQVIVRSGRKCERRQLSDRFQEAIDMAAMRGGAAGTDAYLDEWRRAAAEPCGDDLAAEADRIAGTFEAAFDKPRLKNLADNGGWARPN</sequence>
<dbReference type="EMBL" id="CP058214">
    <property type="protein sequence ID" value="QPC44439.1"/>
    <property type="molecule type" value="Genomic_DNA"/>
</dbReference>
<proteinExistence type="predicted"/>